<feature type="compositionally biased region" description="Polar residues" evidence="1">
    <location>
        <begin position="37"/>
        <end position="55"/>
    </location>
</feature>
<accession>A0A0A9Z5K6</accession>
<evidence type="ECO:0000313" key="3">
    <source>
        <dbReference type="EMBL" id="JAG39146.1"/>
    </source>
</evidence>
<reference evidence="3" key="2">
    <citation type="submission" date="2014-07" db="EMBL/GenBank/DDBJ databases">
        <authorList>
            <person name="Hull J."/>
        </authorList>
    </citation>
    <scope>NUCLEOTIDE SEQUENCE</scope>
</reference>
<dbReference type="EMBL" id="GBRD01015754">
    <property type="protein sequence ID" value="JAG50072.1"/>
    <property type="molecule type" value="Transcribed_RNA"/>
</dbReference>
<evidence type="ECO:0000256" key="1">
    <source>
        <dbReference type="SAM" id="MobiDB-lite"/>
    </source>
</evidence>
<dbReference type="AlphaFoldDB" id="A0A0A9Z5K6"/>
<dbReference type="EMBL" id="GDHC01014861">
    <property type="protein sequence ID" value="JAQ03768.1"/>
    <property type="molecule type" value="Transcribed_RNA"/>
</dbReference>
<dbReference type="EMBL" id="GBHO01004458">
    <property type="protein sequence ID" value="JAG39146.1"/>
    <property type="molecule type" value="Transcribed_RNA"/>
</dbReference>
<name>A0A0A9Z5K6_LYGHE</name>
<dbReference type="InterPro" id="IPR025271">
    <property type="entry name" value="CCDC28"/>
</dbReference>
<evidence type="ECO:0000313" key="2">
    <source>
        <dbReference type="EMBL" id="JAG39144.1"/>
    </source>
</evidence>
<reference evidence="3" key="1">
    <citation type="journal article" date="2014" name="PLoS ONE">
        <title>Transcriptome-Based Identification of ABC Transporters in the Western Tarnished Plant Bug Lygus hesperus.</title>
        <authorList>
            <person name="Hull J.J."/>
            <person name="Chaney K."/>
            <person name="Geib S.M."/>
            <person name="Fabrick J.A."/>
            <person name="Brent C.S."/>
            <person name="Walsh D."/>
            <person name="Lavine L.C."/>
        </authorList>
    </citation>
    <scope>NUCLEOTIDE SEQUENCE</scope>
</reference>
<dbReference type="EMBL" id="GBRD01015751">
    <property type="protein sequence ID" value="JAG50075.1"/>
    <property type="molecule type" value="Transcribed_RNA"/>
</dbReference>
<evidence type="ECO:0000313" key="5">
    <source>
        <dbReference type="EMBL" id="JAQ03768.1"/>
    </source>
</evidence>
<dbReference type="PANTHER" id="PTHR13400:SF4">
    <property type="entry name" value="COILED-COIL DOMAIN-CONTAINING PROTEIN 28A-LIKE PROTEIN"/>
    <property type="match status" value="1"/>
</dbReference>
<dbReference type="PANTHER" id="PTHR13400">
    <property type="entry name" value="CHEMOKINE C-C MOTIF RECEPTOR 1"/>
    <property type="match status" value="1"/>
</dbReference>
<protein>
    <submittedName>
        <fullName evidence="3">Coiled-coil domain-containing protein 28B</fullName>
    </submittedName>
</protein>
<evidence type="ECO:0000313" key="4">
    <source>
        <dbReference type="EMBL" id="JAG50072.1"/>
    </source>
</evidence>
<gene>
    <name evidence="3" type="primary">CCDC28B_5</name>
    <name evidence="5" type="synonym">CCDC28B_0</name>
    <name evidence="2" type="synonym">CCDC28B_3</name>
    <name evidence="2" type="ORF">CM83_30951</name>
    <name evidence="3" type="ORF">CM83_30952</name>
    <name evidence="5" type="ORF">g.50029</name>
</gene>
<feature type="region of interest" description="Disordered" evidence="1">
    <location>
        <begin position="1"/>
        <end position="55"/>
    </location>
</feature>
<reference evidence="4" key="3">
    <citation type="submission" date="2014-09" db="EMBL/GenBank/DDBJ databases">
        <authorList>
            <person name="Magalhaes I.L.F."/>
            <person name="Oliveira U."/>
            <person name="Santos F.R."/>
            <person name="Vidigal T.H.D.A."/>
            <person name="Brescovit A.D."/>
            <person name="Santos A.J."/>
        </authorList>
    </citation>
    <scope>NUCLEOTIDE SEQUENCE</scope>
</reference>
<organism evidence="3">
    <name type="scientific">Lygus hesperus</name>
    <name type="common">Western plant bug</name>
    <dbReference type="NCBI Taxonomy" id="30085"/>
    <lineage>
        <taxon>Eukaryota</taxon>
        <taxon>Metazoa</taxon>
        <taxon>Ecdysozoa</taxon>
        <taxon>Arthropoda</taxon>
        <taxon>Hexapoda</taxon>
        <taxon>Insecta</taxon>
        <taxon>Pterygota</taxon>
        <taxon>Neoptera</taxon>
        <taxon>Paraneoptera</taxon>
        <taxon>Hemiptera</taxon>
        <taxon>Heteroptera</taxon>
        <taxon>Panheteroptera</taxon>
        <taxon>Cimicomorpha</taxon>
        <taxon>Miridae</taxon>
        <taxon>Mirini</taxon>
        <taxon>Lygus</taxon>
    </lineage>
</organism>
<dbReference type="Pfam" id="PF13270">
    <property type="entry name" value="CCDC28"/>
    <property type="match status" value="1"/>
</dbReference>
<reference evidence="5" key="4">
    <citation type="journal article" date="2016" name="Gigascience">
        <title>De novo construction of an expanded transcriptome assembly for the western tarnished plant bug, Lygus hesperus.</title>
        <authorList>
            <person name="Tassone E.E."/>
            <person name="Geib S.M."/>
            <person name="Hall B."/>
            <person name="Fabrick J.A."/>
            <person name="Brent C.S."/>
            <person name="Hull J.J."/>
        </authorList>
    </citation>
    <scope>NUCLEOTIDE SEQUENCE</scope>
</reference>
<dbReference type="EMBL" id="GBHO01004460">
    <property type="protein sequence ID" value="JAG39144.1"/>
    <property type="molecule type" value="Transcribed_RNA"/>
</dbReference>
<proteinExistence type="predicted"/>
<sequence>MSEEREPNDLQQFLMEEDSNARKYSEVTPPISPGVSKVTQTSPTSPETNNNKQDICSSTGGGCSLRGGISQGSSICSKSLCRIATAPTIGSTHASNSSGTRFAFLNEKMNNRPARPAHPPPPNRIKRVGLLERPAHHHYFLSDVTDVRRMETALLSLLEDFHSGNLRAFGKDCSMEQMTGIREQQERLAKLHFELGASQELFAPLSEEGLSQGKQNMSALMSSLEQLSESIEKLHSFSSQHD</sequence>